<dbReference type="FunFam" id="3.30.40.10:FF:000442">
    <property type="entry name" value="RING-type E3 ubiquitin transferase"/>
    <property type="match status" value="1"/>
</dbReference>
<organism evidence="9 11">
    <name type="scientific">Morella rubra</name>
    <name type="common">Chinese bayberry</name>
    <dbReference type="NCBI Taxonomy" id="262757"/>
    <lineage>
        <taxon>Eukaryota</taxon>
        <taxon>Viridiplantae</taxon>
        <taxon>Streptophyta</taxon>
        <taxon>Embryophyta</taxon>
        <taxon>Tracheophyta</taxon>
        <taxon>Spermatophyta</taxon>
        <taxon>Magnoliopsida</taxon>
        <taxon>eudicotyledons</taxon>
        <taxon>Gunneridae</taxon>
        <taxon>Pentapetalae</taxon>
        <taxon>rosids</taxon>
        <taxon>fabids</taxon>
        <taxon>Fagales</taxon>
        <taxon>Myricaceae</taxon>
        <taxon>Morella</taxon>
    </lineage>
</organism>
<dbReference type="OrthoDB" id="10064100at2759"/>
<feature type="domain" description="U-box" evidence="8">
    <location>
        <begin position="314"/>
        <end position="388"/>
    </location>
</feature>
<dbReference type="PANTHER" id="PTHR23315:SF116">
    <property type="entry name" value="RING-TYPE E3 UBIQUITIN TRANSFERASE"/>
    <property type="match status" value="1"/>
</dbReference>
<keyword evidence="11" id="KW-1185">Reference proteome</keyword>
<dbReference type="SMART" id="SM00504">
    <property type="entry name" value="Ubox"/>
    <property type="match status" value="1"/>
</dbReference>
<evidence type="ECO:0000313" key="9">
    <source>
        <dbReference type="EMBL" id="KAB1201842.1"/>
    </source>
</evidence>
<evidence type="ECO:0000313" key="10">
    <source>
        <dbReference type="EMBL" id="KAB1201860.1"/>
    </source>
</evidence>
<evidence type="ECO:0000313" key="11">
    <source>
        <dbReference type="Proteomes" id="UP000516437"/>
    </source>
</evidence>
<dbReference type="InterPro" id="IPR003613">
    <property type="entry name" value="Ubox_domain"/>
</dbReference>
<keyword evidence="5" id="KW-0677">Repeat</keyword>
<evidence type="ECO:0000256" key="4">
    <source>
        <dbReference type="ARBA" id="ARBA00022679"/>
    </source>
</evidence>
<dbReference type="EMBL" id="RXIC02000026">
    <property type="protein sequence ID" value="KAB1201842.1"/>
    <property type="molecule type" value="Genomic_DNA"/>
</dbReference>
<dbReference type="Gene3D" id="3.30.40.10">
    <property type="entry name" value="Zinc/RING finger domain, C3HC4 (zinc finger)"/>
    <property type="match status" value="1"/>
</dbReference>
<dbReference type="PROSITE" id="PS50176">
    <property type="entry name" value="ARM_REPEAT"/>
    <property type="match status" value="2"/>
</dbReference>
<dbReference type="InterPro" id="IPR000225">
    <property type="entry name" value="Armadillo"/>
</dbReference>
<protein>
    <recommendedName>
        <fullName evidence="3">RING-type E3 ubiquitin transferase</fullName>
        <ecNumber evidence="3">2.3.2.27</ecNumber>
    </recommendedName>
</protein>
<dbReference type="FunFam" id="1.25.10.10:FF:000485">
    <property type="entry name" value="RING-type E3 ubiquitin transferase"/>
    <property type="match status" value="1"/>
</dbReference>
<dbReference type="Pfam" id="PF25598">
    <property type="entry name" value="ARM_PUB"/>
    <property type="match status" value="1"/>
</dbReference>
<dbReference type="PROSITE" id="PS51698">
    <property type="entry name" value="U_BOX"/>
    <property type="match status" value="1"/>
</dbReference>
<keyword evidence="6" id="KW-0833">Ubl conjugation pathway</keyword>
<evidence type="ECO:0000256" key="2">
    <source>
        <dbReference type="ARBA" id="ARBA00004906"/>
    </source>
</evidence>
<dbReference type="InterPro" id="IPR045210">
    <property type="entry name" value="RING-Ubox_PUB"/>
</dbReference>
<dbReference type="UniPathway" id="UPA00143"/>
<dbReference type="GO" id="GO:0016567">
    <property type="term" value="P:protein ubiquitination"/>
    <property type="evidence" value="ECO:0007669"/>
    <property type="project" value="UniProtKB-UniPathway"/>
</dbReference>
<reference evidence="9 11" key="2">
    <citation type="journal article" date="2019" name="Plant Biotechnol. J.">
        <title>The red bayberry genome and genetic basis of sex determination.</title>
        <authorList>
            <person name="Jia H.M."/>
            <person name="Jia H.J."/>
            <person name="Cai Q.L."/>
            <person name="Wang Y."/>
            <person name="Zhao H.B."/>
            <person name="Yang W.F."/>
            <person name="Wang G.Y."/>
            <person name="Li Y.H."/>
            <person name="Zhan D.L."/>
            <person name="Shen Y.T."/>
            <person name="Niu Q.F."/>
            <person name="Chang L."/>
            <person name="Qiu J."/>
            <person name="Zhao L."/>
            <person name="Xie H.B."/>
            <person name="Fu W.Y."/>
            <person name="Jin J."/>
            <person name="Li X.W."/>
            <person name="Jiao Y."/>
            <person name="Zhou C.C."/>
            <person name="Tu T."/>
            <person name="Chai C.Y."/>
            <person name="Gao J.L."/>
            <person name="Fan L.J."/>
            <person name="van de Weg E."/>
            <person name="Wang J.Y."/>
            <person name="Gao Z.S."/>
        </authorList>
    </citation>
    <scope>NUCLEOTIDE SEQUENCE [LARGE SCALE GENOMIC DNA]</scope>
    <source>
        <tissue evidence="9">Leaves</tissue>
    </source>
</reference>
<comment type="pathway">
    <text evidence="2">Protein modification; protein ubiquitination.</text>
</comment>
<dbReference type="SMART" id="SM00185">
    <property type="entry name" value="ARM"/>
    <property type="match status" value="3"/>
</dbReference>
<accession>A0A6A1UNH8</accession>
<dbReference type="GO" id="GO:0061630">
    <property type="term" value="F:ubiquitin protein ligase activity"/>
    <property type="evidence" value="ECO:0007669"/>
    <property type="project" value="UniProtKB-EC"/>
</dbReference>
<dbReference type="AlphaFoldDB" id="A0A6A1UNH8"/>
<dbReference type="Pfam" id="PF04564">
    <property type="entry name" value="U-box"/>
    <property type="match status" value="1"/>
</dbReference>
<dbReference type="SUPFAM" id="SSF48371">
    <property type="entry name" value="ARM repeat"/>
    <property type="match status" value="1"/>
</dbReference>
<dbReference type="SUPFAM" id="SSF57850">
    <property type="entry name" value="RING/U-box"/>
    <property type="match status" value="1"/>
</dbReference>
<evidence type="ECO:0000256" key="6">
    <source>
        <dbReference type="ARBA" id="ARBA00022786"/>
    </source>
</evidence>
<feature type="repeat" description="ARM" evidence="7">
    <location>
        <begin position="458"/>
        <end position="500"/>
    </location>
</feature>
<dbReference type="EC" id="2.3.2.27" evidence="3"/>
<dbReference type="Gene3D" id="1.25.10.10">
    <property type="entry name" value="Leucine-rich Repeat Variant"/>
    <property type="match status" value="1"/>
</dbReference>
<dbReference type="InterPro" id="IPR058678">
    <property type="entry name" value="ARM_PUB"/>
</dbReference>
<dbReference type="InterPro" id="IPR016024">
    <property type="entry name" value="ARM-type_fold"/>
</dbReference>
<dbReference type="InterPro" id="IPR013083">
    <property type="entry name" value="Znf_RING/FYVE/PHD"/>
</dbReference>
<comment type="caution">
    <text evidence="9">The sequence shown here is derived from an EMBL/GenBank/DDBJ whole genome shotgun (WGS) entry which is preliminary data.</text>
</comment>
<dbReference type="Proteomes" id="UP000516437">
    <property type="component" value="Chromosome 8"/>
</dbReference>
<feature type="repeat" description="ARM" evidence="7">
    <location>
        <begin position="583"/>
        <end position="626"/>
    </location>
</feature>
<reference evidence="9" key="3">
    <citation type="submission" date="2019-09" db="EMBL/GenBank/DDBJ databases">
        <authorList>
            <person name="Gao Z."/>
        </authorList>
    </citation>
    <scope>NUCLEOTIDE SEQUENCE</scope>
    <source>
        <tissue evidence="9">Leaves</tissue>
    </source>
</reference>
<evidence type="ECO:0000256" key="1">
    <source>
        <dbReference type="ARBA" id="ARBA00000900"/>
    </source>
</evidence>
<evidence type="ECO:0000256" key="3">
    <source>
        <dbReference type="ARBA" id="ARBA00012483"/>
    </source>
</evidence>
<dbReference type="InterPro" id="IPR057623">
    <property type="entry name" value="PUB12-19-like_N"/>
</dbReference>
<gene>
    <name evidence="9" type="ORF">CJ030_MR8G004378</name>
    <name evidence="10" type="ORF">CJ030_MR8G004396</name>
</gene>
<dbReference type="EMBL" id="RXIC02000026">
    <property type="protein sequence ID" value="KAB1201860.1"/>
    <property type="molecule type" value="Genomic_DNA"/>
</dbReference>
<keyword evidence="4" id="KW-0808">Transferase</keyword>
<evidence type="ECO:0000256" key="7">
    <source>
        <dbReference type="PROSITE-ProRule" id="PRU00259"/>
    </source>
</evidence>
<dbReference type="GO" id="GO:0010029">
    <property type="term" value="P:regulation of seed germination"/>
    <property type="evidence" value="ECO:0007669"/>
    <property type="project" value="UniProtKB-ARBA"/>
</dbReference>
<evidence type="ECO:0000259" key="8">
    <source>
        <dbReference type="PROSITE" id="PS51698"/>
    </source>
</evidence>
<sequence length="722" mass="80267">MPRVLGFSSGAPSSYICGVRRRVTEGKQSSPLFHSCTSMIQSFSRTDRRALTFPAVHPCEGIALETLLSSLIALSRDICNYQSKFFTTQRRNARETIRQIGILLMYLEEIRDRGLILSDSIVLCFSELHFTYQKIQFLLEDCTREGARLWMLMKSEFIATQFRVLIRAVATALDVTPLSLIDVGGEVEELVELIAKQARKAKFELDPNDERASRQVLSILNQLEKGIEPELRALKRVLDYLKIRSWADCNKEIKFLEDQNGFECSDCDLREVPFLSSLVGLMSYCRGVIFDTFDYRNAEGQTDVRGNLETLSCLNPEDFRCPISLELMTDPVTVSTGQTYDRCSIKKWLKAGNMICPKTGKTLTSTELVPNSSLRKLIHQFCAKNGISLARSGSRSRDITRTIVPESAVAAEAMRFLSKFLARRLVFGTIEQKNKAAYEVRLLAKSNIFNRACLVKEGTVLPLLNLLSSTKTSTQENAIAALLKLSKHITGKNEIIENGGLSLILKVLNMGESLESRQLAAATLFYLSSVEEYRKLLGEAPEAIPGLVKLIKEGTTCGKKNAVVAIFGLLFFPENHQRVLEAGTVPLLVDILASSDKPELITDTLAVLATLAETVEGTQFIVQTSSLRLITGILQSSATRAGKEYCVSMLLSLCINGGREVVAVLAKDPLLMAPLYHLSTEGTSHTSKKARSLLKILHNFHETSTSELMNSSIPQERFVHVQ</sequence>
<evidence type="ECO:0000256" key="5">
    <source>
        <dbReference type="ARBA" id="ARBA00022737"/>
    </source>
</evidence>
<reference evidence="9" key="1">
    <citation type="submission" date="2018-07" db="EMBL/GenBank/DDBJ databases">
        <authorList>
            <person name="Gao Z.-S."/>
            <person name="Jia H.-M."/>
            <person name="Jia H.-J."/>
            <person name="Cai Q.-L."/>
            <person name="Wang Y."/>
            <person name="Zhao H.-B."/>
        </authorList>
    </citation>
    <scope>NUCLEOTIDE SEQUENCE</scope>
    <source>
        <tissue evidence="9">Leaves</tissue>
    </source>
</reference>
<proteinExistence type="predicted"/>
<name>A0A6A1UNH8_9ROSI</name>
<dbReference type="InterPro" id="IPR011989">
    <property type="entry name" value="ARM-like"/>
</dbReference>
<comment type="catalytic activity">
    <reaction evidence="1">
        <text>S-ubiquitinyl-[E2 ubiquitin-conjugating enzyme]-L-cysteine + [acceptor protein]-L-lysine = [E2 ubiquitin-conjugating enzyme]-L-cysteine + N(6)-ubiquitinyl-[acceptor protein]-L-lysine.</text>
        <dbReference type="EC" id="2.3.2.27"/>
    </reaction>
</comment>
<dbReference type="CDD" id="cd16664">
    <property type="entry name" value="RING-Ubox_PUB"/>
    <property type="match status" value="1"/>
</dbReference>
<dbReference type="PANTHER" id="PTHR23315">
    <property type="entry name" value="U BOX DOMAIN-CONTAINING"/>
    <property type="match status" value="1"/>
</dbReference>
<dbReference type="Pfam" id="PF25368">
    <property type="entry name" value="PUB10_N"/>
    <property type="match status" value="1"/>
</dbReference>